<keyword evidence="4" id="KW-1185">Reference proteome</keyword>
<sequence length="96" mass="10702">MTFMQPAPLCADLDAIVREELKLGNALSEQPVRADWPTKGGVFAALRDDLHLHALTLSAHVRHSVCADPHYGWHDECFCEQHGHLLVAGRTKPPKR</sequence>
<evidence type="ECO:0000313" key="2">
    <source>
        <dbReference type="EMBL" id="VVU50600.1"/>
    </source>
</evidence>
<organism evidence="2 3">
    <name type="scientific">Burkholderia anthina</name>
    <dbReference type="NCBI Taxonomy" id="179879"/>
    <lineage>
        <taxon>Bacteria</taxon>
        <taxon>Pseudomonadati</taxon>
        <taxon>Pseudomonadota</taxon>
        <taxon>Betaproteobacteria</taxon>
        <taxon>Burkholderiales</taxon>
        <taxon>Burkholderiaceae</taxon>
        <taxon>Burkholderia</taxon>
        <taxon>Burkholderia cepacia complex</taxon>
    </lineage>
</organism>
<dbReference type="Proteomes" id="UP000494201">
    <property type="component" value="Unassembled WGS sequence"/>
</dbReference>
<reference evidence="1 4" key="2">
    <citation type="submission" date="2021-02" db="EMBL/GenBank/DDBJ databases">
        <title>Draft genome of the type strains Burkholderia anthina DSM16086.</title>
        <authorList>
            <person name="Hertel R."/>
            <person name="Meissner J."/>
            <person name="Poehlein A."/>
            <person name="Daniel R."/>
            <person name="Commichau F.M."/>
        </authorList>
    </citation>
    <scope>NUCLEOTIDE SEQUENCE [LARGE SCALE GENOMIC DNA]</scope>
    <source>
        <strain evidence="1 4">DSM 16086</strain>
    </source>
</reference>
<gene>
    <name evidence="2" type="ORF">BAN20980_03316</name>
    <name evidence="1" type="ORF">JQK92_30710</name>
</gene>
<dbReference type="RefSeq" id="WP_174926736.1">
    <property type="nucleotide sequence ID" value="NZ_CABVLY010000012.1"/>
</dbReference>
<dbReference type="Proteomes" id="UP000755577">
    <property type="component" value="Unassembled WGS sequence"/>
</dbReference>
<evidence type="ECO:0000313" key="3">
    <source>
        <dbReference type="Proteomes" id="UP000494201"/>
    </source>
</evidence>
<dbReference type="EMBL" id="CABVLY010000012">
    <property type="protein sequence ID" value="VVU50600.1"/>
    <property type="molecule type" value="Genomic_DNA"/>
</dbReference>
<name>A0A6P2GA54_9BURK</name>
<evidence type="ECO:0000313" key="1">
    <source>
        <dbReference type="EMBL" id="MBM2770785.1"/>
    </source>
</evidence>
<dbReference type="GeneID" id="56501364"/>
<evidence type="ECO:0000313" key="4">
    <source>
        <dbReference type="Proteomes" id="UP000755577"/>
    </source>
</evidence>
<accession>A0A6P2GA54</accession>
<protein>
    <submittedName>
        <fullName evidence="2">Uncharacterized protein</fullName>
    </submittedName>
</protein>
<proteinExistence type="predicted"/>
<dbReference type="AlphaFoldDB" id="A0A6P2GA54"/>
<dbReference type="EMBL" id="JAFCIQ010000031">
    <property type="protein sequence ID" value="MBM2770785.1"/>
    <property type="molecule type" value="Genomic_DNA"/>
</dbReference>
<reference evidence="2 3" key="1">
    <citation type="submission" date="2019-09" db="EMBL/GenBank/DDBJ databases">
        <authorList>
            <person name="Depoorter E."/>
        </authorList>
    </citation>
    <scope>NUCLEOTIDE SEQUENCE [LARGE SCALE GENOMIC DNA]</scope>
    <source>
        <strain evidence="2">LMG 20980</strain>
    </source>
</reference>